<feature type="transmembrane region" description="Helical" evidence="1">
    <location>
        <begin position="361"/>
        <end position="381"/>
    </location>
</feature>
<feature type="transmembrane region" description="Helical" evidence="1">
    <location>
        <begin position="472"/>
        <end position="493"/>
    </location>
</feature>
<feature type="transmembrane region" description="Helical" evidence="1">
    <location>
        <begin position="432"/>
        <end position="452"/>
    </location>
</feature>
<evidence type="ECO:0000259" key="2">
    <source>
        <dbReference type="Pfam" id="PF01757"/>
    </source>
</evidence>
<protein>
    <recommendedName>
        <fullName evidence="2">Acyltransferase 3 domain-containing protein</fullName>
    </recommendedName>
</protein>
<keyword evidence="1" id="KW-0812">Transmembrane</keyword>
<dbReference type="PANTHER" id="PTHR11161:SF0">
    <property type="entry name" value="O-ACYLTRANSFERASE LIKE PROTEIN"/>
    <property type="match status" value="1"/>
</dbReference>
<proteinExistence type="predicted"/>
<feature type="transmembrane region" description="Helical" evidence="1">
    <location>
        <begin position="401"/>
        <end position="420"/>
    </location>
</feature>
<name>A0A1B6KCS5_9HEMI</name>
<feature type="transmembrane region" description="Helical" evidence="1">
    <location>
        <begin position="194"/>
        <end position="213"/>
    </location>
</feature>
<evidence type="ECO:0000256" key="1">
    <source>
        <dbReference type="SAM" id="Phobius"/>
    </source>
</evidence>
<keyword evidence="1" id="KW-0472">Membrane</keyword>
<feature type="domain" description="Acyltransferase 3" evidence="2">
    <location>
        <begin position="106"/>
        <end position="455"/>
    </location>
</feature>
<feature type="transmembrane region" description="Helical" evidence="1">
    <location>
        <begin position="155"/>
        <end position="173"/>
    </location>
</feature>
<keyword evidence="1" id="KW-1133">Transmembrane helix</keyword>
<dbReference type="Pfam" id="PF01757">
    <property type="entry name" value="Acyl_transf_3"/>
    <property type="match status" value="1"/>
</dbReference>
<sequence>MFTVCVPSTCTGRDVQTHINVALNSVNASAFVYDNSCSSKVPEPLKAKEWIVVFFIVLIVALVALSTAYENSSLGSDKNTLLCAFSLTTNGRQMLSTKTSSAALTCLNGLRVLAMIWVMTGHRMIHMLGFPALRPMNILERIDTLALAPVENTQLAVEIFFLMSGVLVTYGYLRYMMKGHKFNVFFFYVQRYCRLTPILAVMVALHGTIAFRFTDGPLWRRFYSLINASCDYNWWATLLYINNYYDPYNMCVQQSWFISSDFQFYVFSPVLLIPLYKRPKLGLKLIAMFLVITTVGGLWNAFANDLKGGGAFTFDRRSEDSLVQDYIVSHWRAASFLMGMALGYVLFKYKQGELILKLSRAKLWAGWLTSIFFLLFSVFFVTVLQNPEYEPNRYVDIPYMIFHRHMLSLGFAWIILACTLGHGGWVNQLLSWNVLIPFARLTYGAFLCHVMVQSIDQYSQRTPVTISLKELWYHVIADFTISYVASAVLYLTVEGPSSNITSWCFEGKKKPKEVPQNQTQTELPVFKYTV</sequence>
<accession>A0A1B6KCS5</accession>
<feature type="transmembrane region" description="Helical" evidence="1">
    <location>
        <begin position="50"/>
        <end position="69"/>
    </location>
</feature>
<gene>
    <name evidence="3" type="ORF">g.33394</name>
</gene>
<organism evidence="3">
    <name type="scientific">Graphocephala atropunctata</name>
    <dbReference type="NCBI Taxonomy" id="36148"/>
    <lineage>
        <taxon>Eukaryota</taxon>
        <taxon>Metazoa</taxon>
        <taxon>Ecdysozoa</taxon>
        <taxon>Arthropoda</taxon>
        <taxon>Hexapoda</taxon>
        <taxon>Insecta</taxon>
        <taxon>Pterygota</taxon>
        <taxon>Neoptera</taxon>
        <taxon>Paraneoptera</taxon>
        <taxon>Hemiptera</taxon>
        <taxon>Auchenorrhyncha</taxon>
        <taxon>Membracoidea</taxon>
        <taxon>Cicadellidae</taxon>
        <taxon>Cicadellinae</taxon>
        <taxon>Cicadellini</taxon>
        <taxon>Graphocephala</taxon>
    </lineage>
</organism>
<dbReference type="InterPro" id="IPR002656">
    <property type="entry name" value="Acyl_transf_3_dom"/>
</dbReference>
<dbReference type="PANTHER" id="PTHR11161">
    <property type="entry name" value="O-ACYLTRANSFERASE"/>
    <property type="match status" value="1"/>
</dbReference>
<reference evidence="3" key="1">
    <citation type="submission" date="2015-11" db="EMBL/GenBank/DDBJ databases">
        <title>De novo transcriptome assembly of four potential Pierce s Disease insect vectors from Arizona vineyards.</title>
        <authorList>
            <person name="Tassone E.E."/>
        </authorList>
    </citation>
    <scope>NUCLEOTIDE SEQUENCE</scope>
</reference>
<dbReference type="GO" id="GO:0016747">
    <property type="term" value="F:acyltransferase activity, transferring groups other than amino-acyl groups"/>
    <property type="evidence" value="ECO:0007669"/>
    <property type="project" value="InterPro"/>
</dbReference>
<dbReference type="EMBL" id="GEBQ01030736">
    <property type="protein sequence ID" value="JAT09241.1"/>
    <property type="molecule type" value="Transcribed_RNA"/>
</dbReference>
<evidence type="ECO:0000313" key="3">
    <source>
        <dbReference type="EMBL" id="JAT09241.1"/>
    </source>
</evidence>
<feature type="transmembrane region" description="Helical" evidence="1">
    <location>
        <begin position="283"/>
        <end position="302"/>
    </location>
</feature>
<dbReference type="AlphaFoldDB" id="A0A1B6KCS5"/>
<dbReference type="InterPro" id="IPR052728">
    <property type="entry name" value="O2_lipid_transport_reg"/>
</dbReference>
<feature type="transmembrane region" description="Helical" evidence="1">
    <location>
        <begin position="102"/>
        <end position="120"/>
    </location>
</feature>
<feature type="transmembrane region" description="Helical" evidence="1">
    <location>
        <begin position="256"/>
        <end position="276"/>
    </location>
</feature>
<feature type="transmembrane region" description="Helical" evidence="1">
    <location>
        <begin position="331"/>
        <end position="349"/>
    </location>
</feature>